<dbReference type="EMBL" id="VSSQ01051726">
    <property type="protein sequence ID" value="MPN05814.1"/>
    <property type="molecule type" value="Genomic_DNA"/>
</dbReference>
<protein>
    <recommendedName>
        <fullName evidence="1">Endospore appendages core domain-containing protein</fullName>
    </recommendedName>
</protein>
<dbReference type="Pfam" id="PF13157">
    <property type="entry name" value="Enas"/>
    <property type="match status" value="1"/>
</dbReference>
<evidence type="ECO:0000313" key="2">
    <source>
        <dbReference type="EMBL" id="MPN05814.1"/>
    </source>
</evidence>
<comment type="caution">
    <text evidence="2">The sequence shown here is derived from an EMBL/GenBank/DDBJ whole genome shotgun (WGS) entry which is preliminary data.</text>
</comment>
<gene>
    <name evidence="2" type="ORF">SDC9_153067</name>
</gene>
<name>A0A645EZJ6_9ZZZZ</name>
<organism evidence="2">
    <name type="scientific">bioreactor metagenome</name>
    <dbReference type="NCBI Taxonomy" id="1076179"/>
    <lineage>
        <taxon>unclassified sequences</taxon>
        <taxon>metagenomes</taxon>
        <taxon>ecological metagenomes</taxon>
    </lineage>
</organism>
<accession>A0A645EZJ6</accession>
<dbReference type="InterPro" id="IPR025055">
    <property type="entry name" value="Ena_core"/>
</dbReference>
<reference evidence="2" key="1">
    <citation type="submission" date="2019-08" db="EMBL/GenBank/DDBJ databases">
        <authorList>
            <person name="Kucharzyk K."/>
            <person name="Murdoch R.W."/>
            <person name="Higgins S."/>
            <person name="Loffler F."/>
        </authorList>
    </citation>
    <scope>NUCLEOTIDE SEQUENCE</scope>
</reference>
<evidence type="ECO:0000259" key="1">
    <source>
        <dbReference type="Pfam" id="PF13157"/>
    </source>
</evidence>
<feature type="domain" description="Endospore appendages core" evidence="1">
    <location>
        <begin position="47"/>
        <end position="135"/>
    </location>
</feature>
<sequence>MYEMNKKCCCGWDTEPDWDCKRKDCDDKRKDCDDKKIDCDIKSECCEGFVREQFSIRATATPGTGTEVYRNSGNLLVTGTVILTNLGQRDITFVVDGLQEIVTPNGTAALTATNIDHVTISTQSGTARALLCFNIQVPSPVTPA</sequence>
<proteinExistence type="predicted"/>
<dbReference type="AlphaFoldDB" id="A0A645EZJ6"/>